<sequence length="1778" mass="186270">MVIETGANETTNGTAAPNATANETDTNETAGDTAGGSASGIGDAGCSDLSATFDMTAQTGQTANDISCSIIMKYPDMIELACESSVTFINDPDLALPLHVKDVCPKLCENCIIVSGINAAGDPWSDDFISSIEDSSRRKARRAASSLPDAPDVRFGHMYGRRGTVPPKRRRNDLGQRETRRFDVLVERVLTQDSGDVSLKGCKFKDNKVEESVVANYGGAMDITESDFQGNNVTGESGDESVVSNYGGQLDIVQSEFEGNNATGSVVSVSSGSLSISNSSFEENLHDANHGVVFVDARSNIAANENNFGSANAATADTNTTEDEDISCDGILIEADGNSCSAGSENCESTCESFKAPNSPILNRDDDSAGDDPIQDREDDSVGENPILDVEDDPILDMEDDSAGDDPIQDRDEDSTGDLNLCRDGTTSGYSDLASLRTAITSANSEGGTYVLCPFTTFGFTDDAISISASGTTLQCGNDGSSANGCIFKGGKRHINILQGASDVLVMGVRMIQSEEVSVVASGIEGASALFKDCHWQDNKGNATVLVKSPDVQYIFDDDPPPTGSTGTGDDDLFGGDDVFGEEDGGDEVDDFFGEEGVGGDDDFFGGFENEDGASRYLQDDSSGPTGMSLTLEQCSFQNNYVDTSLLGCYRAKLDVSQSSFESNEVARSTIEVRGGTLSISDSCFNNGEHSSNWGVVFIDEDSTLYSNENNAGSENRYVLSDGGTFCAGVHDAAGACNILASTPCAVTPFCYSKWMDLANAVQSVGSNGGLFVVCPGSLFDLNIDPAGGLLPPIVIEASDTIIQCGHDGSIENKCVISGGGEHFRIDGSPAVSMIGLSMVGAVSSDTATVTIAGESGGTASFVECEWAGNIGTAAVMVYNQKGMGDSSDSGEYIDLPPPLEKSMSVEFEHCIFNDNKMQYAALANLGGTVKIKNSQFSGNKCKAGAFGSFYGADSTLHTSCFVGNEGELSGSVFVDESSVLDQSSNFGEGNEVSSGPATCASIFWAGACNEEDICEGTCIPYSSSSCQVSEEPEKPPVGQPPVGPPPMEPTPAPTPAPTSDVTTCFTDWGELSSAVDSAAQLGVGSIFVLCPDTLFDLRGTGSDPITIQSSGTEIKCGADGFRKNKCIIFGGMGHFKIIDSPSSVSFVGLTMIASSGTASVQASGEGTQSTAFFIDCEWAGHTGSSVVMVKSANEGGGIVDDETRMIEREIESHRSLYDIDIEPSSRQSMNVVFEYCVFTDNKVAYSAVTNLGGNTAFKSTQFLGTIAEGGAVGVYYNGKISISSSCFVGTEKLGPGSVFVQDGSLLDSNDDNFGVGNNGGECSSVFIAGGCEVEGTCDGICDGYDSGTCAVSDKPHHPHPDDGDDAEDSCLSNWQALSSAVTKANGDSVGKSFIICQNTTLNADSQGEGGPIDITLDDTAIWCGKEGSLDGNCVVQGGWSHFRLYGSPKGVHFSGLTMRDSIGPSIIAGGSADAKVTFTDCLWMGNTGEATVLVYNDLGGAAYSRDTQIKDILMMQVAQAMAVDFQSCVFEANSVSFASVSLLNSISVNIFESLFLGNSGVVGAVSVLFGTSVEINKSCFISNTGYFPGSIFVDHNSDLASNKENYGEDNVITSTEDISVVNGTAGVCENIFLEGNSSCIISQNATCKGDCAGFKADTCATGYMSPAKNETSDEPGDGGTFSVSSAGFKEISYTDSGIFMRTIITVGCLFIIFIIMFIAGKKRLESQDITGYSDNPGEGRFGKAMSSMKEGFRLKMMRIRKKPTSDVEEAYEVDEGM</sequence>
<protein>
    <submittedName>
        <fullName evidence="3">Uncharacterized protein</fullName>
    </submittedName>
</protein>
<accession>A0A7S4I4S8</accession>
<feature type="region of interest" description="Disordered" evidence="1">
    <location>
        <begin position="155"/>
        <end position="174"/>
    </location>
</feature>
<feature type="compositionally biased region" description="Acidic residues" evidence="1">
    <location>
        <begin position="389"/>
        <end position="404"/>
    </location>
</feature>
<organism evidence="3">
    <name type="scientific">Odontella aurita</name>
    <dbReference type="NCBI Taxonomy" id="265563"/>
    <lineage>
        <taxon>Eukaryota</taxon>
        <taxon>Sar</taxon>
        <taxon>Stramenopiles</taxon>
        <taxon>Ochrophyta</taxon>
        <taxon>Bacillariophyta</taxon>
        <taxon>Mediophyceae</taxon>
        <taxon>Biddulphiophycidae</taxon>
        <taxon>Eupodiscales</taxon>
        <taxon>Odontellaceae</taxon>
        <taxon>Odontella</taxon>
    </lineage>
</organism>
<proteinExistence type="predicted"/>
<dbReference type="InterPro" id="IPR011050">
    <property type="entry name" value="Pectin_lyase_fold/virulence"/>
</dbReference>
<feature type="region of interest" description="Disordered" evidence="1">
    <location>
        <begin position="1"/>
        <end position="37"/>
    </location>
</feature>
<evidence type="ECO:0000313" key="3">
    <source>
        <dbReference type="EMBL" id="CAE2218577.1"/>
    </source>
</evidence>
<keyword evidence="2" id="KW-1133">Transmembrane helix</keyword>
<feature type="compositionally biased region" description="Polar residues" evidence="1">
    <location>
        <begin position="342"/>
        <end position="352"/>
    </location>
</feature>
<feature type="compositionally biased region" description="Low complexity" evidence="1">
    <location>
        <begin position="1"/>
        <end position="32"/>
    </location>
</feature>
<evidence type="ECO:0000256" key="1">
    <source>
        <dbReference type="SAM" id="MobiDB-lite"/>
    </source>
</evidence>
<dbReference type="SUPFAM" id="SSF51126">
    <property type="entry name" value="Pectin lyase-like"/>
    <property type="match status" value="2"/>
</dbReference>
<feature type="region of interest" description="Disordered" evidence="1">
    <location>
        <begin position="1030"/>
        <end position="1059"/>
    </location>
</feature>
<feature type="region of interest" description="Disordered" evidence="1">
    <location>
        <begin position="342"/>
        <end position="422"/>
    </location>
</feature>
<name>A0A7S4I4S8_9STRA</name>
<reference evidence="3" key="1">
    <citation type="submission" date="2021-01" db="EMBL/GenBank/DDBJ databases">
        <authorList>
            <person name="Corre E."/>
            <person name="Pelletier E."/>
            <person name="Niang G."/>
            <person name="Scheremetjew M."/>
            <person name="Finn R."/>
            <person name="Kale V."/>
            <person name="Holt S."/>
            <person name="Cochrane G."/>
            <person name="Meng A."/>
            <person name="Brown T."/>
            <person name="Cohen L."/>
        </authorList>
    </citation>
    <scope>NUCLEOTIDE SEQUENCE</scope>
    <source>
        <strain evidence="3">Isolate 1302-5</strain>
    </source>
</reference>
<feature type="transmembrane region" description="Helical" evidence="2">
    <location>
        <begin position="1699"/>
        <end position="1720"/>
    </location>
</feature>
<keyword evidence="2" id="KW-0812">Transmembrane</keyword>
<keyword evidence="2" id="KW-0472">Membrane</keyword>
<dbReference type="EMBL" id="HBKQ01011059">
    <property type="protein sequence ID" value="CAE2218577.1"/>
    <property type="molecule type" value="Transcribed_RNA"/>
</dbReference>
<evidence type="ECO:0000256" key="2">
    <source>
        <dbReference type="SAM" id="Phobius"/>
    </source>
</evidence>
<feature type="compositionally biased region" description="Pro residues" evidence="1">
    <location>
        <begin position="1036"/>
        <end position="1057"/>
    </location>
</feature>
<gene>
    <name evidence="3" type="ORF">OAUR00152_LOCUS7433</name>
</gene>